<dbReference type="GO" id="GO:0061709">
    <property type="term" value="P:reticulophagy"/>
    <property type="evidence" value="ECO:0007669"/>
    <property type="project" value="TreeGrafter"/>
</dbReference>
<dbReference type="EMBL" id="VYZN01000061">
    <property type="protein sequence ID" value="KAE9525251.1"/>
    <property type="molecule type" value="Genomic_DNA"/>
</dbReference>
<dbReference type="Gene3D" id="3.10.20.90">
    <property type="entry name" value="Phosphatidylinositol 3-kinase Catalytic Subunit, Chain A, domain 1"/>
    <property type="match status" value="1"/>
</dbReference>
<evidence type="ECO:0000256" key="2">
    <source>
        <dbReference type="ARBA" id="ARBA00022927"/>
    </source>
</evidence>
<dbReference type="InterPro" id="IPR019954">
    <property type="entry name" value="Ubiquitin_CS"/>
</dbReference>
<dbReference type="InterPro" id="IPR019460">
    <property type="entry name" value="Atg11_C"/>
</dbReference>
<organism evidence="8 9">
    <name type="scientific">Aphis glycines</name>
    <name type="common">Soybean aphid</name>
    <dbReference type="NCBI Taxonomy" id="307491"/>
    <lineage>
        <taxon>Eukaryota</taxon>
        <taxon>Metazoa</taxon>
        <taxon>Ecdysozoa</taxon>
        <taxon>Arthropoda</taxon>
        <taxon>Hexapoda</taxon>
        <taxon>Insecta</taxon>
        <taxon>Pterygota</taxon>
        <taxon>Neoptera</taxon>
        <taxon>Paraneoptera</taxon>
        <taxon>Hemiptera</taxon>
        <taxon>Sternorrhyncha</taxon>
        <taxon>Aphidomorpha</taxon>
        <taxon>Aphidoidea</taxon>
        <taxon>Aphididae</taxon>
        <taxon>Aphidini</taxon>
        <taxon>Aphis</taxon>
        <taxon>Aphis</taxon>
    </lineage>
</organism>
<sequence>MENLLVYHVDIGRWITCDFSMLNKTVSELKLQIEKKTDIPVNKQVLLVSGGGHLDPFKAVSCYCAGTDTSPFFLFSKRLIDHPEPPSAYFDTRPDIDFTREHQRTQGMPPTIEALNVRVSLAQQYSENAQYNLNCIDILINDQHMMHQGWSAAVANMLDTVEKFKYKADIFENDFKQYLNGREDSINLLNNFNDILLEISKIPMLPALLENNSEERARMDSSTNDVKNVVHQSLLEWVTARQGLTNLEHIVEHCENSLKQFNEEMLNAVLQEVSAMNECSSRSDCSEIKGLEHRLFKLAQMMDESKRLATEQYNLADTIKMNHAKAANEGDVSVISVLLASHDKQLEMMNKNNLRLCDIRNRSILAKQELCNNLHPRLKWLIVIENKVSDVEAIMLLYSDSIKLTREYLDVVEQLHNTPTLYFNAVAEVVRRRIFSQALLIWSSDLACHMMARHSDEIAKRKNFQSQFEGHFLSPLFPGLEDMPPAFATQAPPIFDYNLPKLCLEDLDILIKQLPQIARVTSVPNFNAITQFFLSKSIQEDGTLAIESNNDHKSVAMETSNLMLGDMNTIEEKLNEVMTAVGLGSCKIDMQLESDVIKRTHSEMENDSYNPDSFVLPHKYNGSHQEHTVKLLRKSLYTLENVANISINKLRSDLNLFKQFILQQNLEINMFTTDLQSKYNIQTSYLHQLIQCVEESKRELDHMRIRINELESLVEMHIKNEEHERQLRIRMENERDEWMQQGLEDARKEITNQLTMSHKKELEMMHARFKLVTQAANMERSSSEQSLEKNKRYDVIELVNHEAMMAQLKEDLLLEKEQAIQEERKQCEQKLAQERQVKCDEKKDDQVICLWGDSKKNPDDKNKSFKYLKEKSSNDVRLSTYVPKPRSNSIAVPEWQKFYLDIDSSSASSSVFVELSKSSSSESDEGKLSISSCNAGDYVLVVWDSIYRNYRVYQENKRNLVFLHPDSIDNLLLKIGSDETPKLQHFSAEVVQKEYCQAVKEDNRYKVKKGLKFYRVKIQMLKGPNHRREVSTSDSSSVSVTYVQ</sequence>
<dbReference type="SUPFAM" id="SSF54236">
    <property type="entry name" value="Ubiquitin-like"/>
    <property type="match status" value="1"/>
</dbReference>
<keyword evidence="3" id="KW-0072">Autophagy</keyword>
<dbReference type="PROSITE" id="PS00299">
    <property type="entry name" value="UBIQUITIN_1"/>
    <property type="match status" value="1"/>
</dbReference>
<evidence type="ECO:0000256" key="3">
    <source>
        <dbReference type="ARBA" id="ARBA00023006"/>
    </source>
</evidence>
<proteinExistence type="predicted"/>
<accession>A0A6G0T5R1</accession>
<name>A0A6G0T5R1_APHGL</name>
<feature type="region of interest" description="Disordered" evidence="6">
    <location>
        <begin position="1025"/>
        <end position="1044"/>
    </location>
</feature>
<keyword evidence="4 5" id="KW-0175">Coiled coil</keyword>
<dbReference type="GO" id="GO:0000422">
    <property type="term" value="P:autophagy of mitochondrion"/>
    <property type="evidence" value="ECO:0007669"/>
    <property type="project" value="TreeGrafter"/>
</dbReference>
<dbReference type="InterPro" id="IPR000626">
    <property type="entry name" value="Ubiquitin-like_dom"/>
</dbReference>
<feature type="coiled-coil region" evidence="5">
    <location>
        <begin position="798"/>
        <end position="837"/>
    </location>
</feature>
<evidence type="ECO:0000256" key="4">
    <source>
        <dbReference type="ARBA" id="ARBA00023054"/>
    </source>
</evidence>
<keyword evidence="9" id="KW-1185">Reference proteome</keyword>
<evidence type="ECO:0000256" key="5">
    <source>
        <dbReference type="SAM" id="Coils"/>
    </source>
</evidence>
<dbReference type="OrthoDB" id="447953at2759"/>
<evidence type="ECO:0000256" key="6">
    <source>
        <dbReference type="SAM" id="MobiDB-lite"/>
    </source>
</evidence>
<comment type="caution">
    <text evidence="8">The sequence shown here is derived from an EMBL/GenBank/DDBJ whole genome shotgun (WGS) entry which is preliminary data.</text>
</comment>
<dbReference type="Proteomes" id="UP000475862">
    <property type="component" value="Unassembled WGS sequence"/>
</dbReference>
<dbReference type="PROSITE" id="PS50053">
    <property type="entry name" value="UBIQUITIN_2"/>
    <property type="match status" value="1"/>
</dbReference>
<evidence type="ECO:0000259" key="7">
    <source>
        <dbReference type="PROSITE" id="PS50053"/>
    </source>
</evidence>
<dbReference type="GO" id="GO:0034727">
    <property type="term" value="P:piecemeal microautophagy of the nucleus"/>
    <property type="evidence" value="ECO:0007669"/>
    <property type="project" value="TreeGrafter"/>
</dbReference>
<dbReference type="Pfam" id="PF04108">
    <property type="entry name" value="ATG17_like"/>
    <property type="match status" value="1"/>
</dbReference>
<reference evidence="8 9" key="1">
    <citation type="submission" date="2019-08" db="EMBL/GenBank/DDBJ databases">
        <title>The genome of the soybean aphid Biotype 1, its phylome, world population structure and adaptation to the North American continent.</title>
        <authorList>
            <person name="Giordano R."/>
            <person name="Donthu R.K."/>
            <person name="Hernandez A.G."/>
            <person name="Wright C.L."/>
            <person name="Zimin A.V."/>
        </authorList>
    </citation>
    <scope>NUCLEOTIDE SEQUENCE [LARGE SCALE GENOMIC DNA]</scope>
    <source>
        <tissue evidence="8">Whole aphids</tissue>
    </source>
</reference>
<dbReference type="GO" id="GO:0015031">
    <property type="term" value="P:protein transport"/>
    <property type="evidence" value="ECO:0007669"/>
    <property type="project" value="UniProtKB-KW"/>
</dbReference>
<evidence type="ECO:0000313" key="8">
    <source>
        <dbReference type="EMBL" id="KAE9525251.1"/>
    </source>
</evidence>
<dbReference type="Pfam" id="PF10377">
    <property type="entry name" value="ATG11"/>
    <property type="match status" value="1"/>
</dbReference>
<dbReference type="PANTHER" id="PTHR13222">
    <property type="entry name" value="RB1-INDUCIBLE COILED-COIL"/>
    <property type="match status" value="1"/>
</dbReference>
<feature type="compositionally biased region" description="Low complexity" evidence="6">
    <location>
        <begin position="1032"/>
        <end position="1044"/>
    </location>
</feature>
<evidence type="ECO:0000256" key="1">
    <source>
        <dbReference type="ARBA" id="ARBA00022448"/>
    </source>
</evidence>
<dbReference type="GO" id="GO:0060090">
    <property type="term" value="F:molecular adaptor activity"/>
    <property type="evidence" value="ECO:0007669"/>
    <property type="project" value="TreeGrafter"/>
</dbReference>
<dbReference type="InterPro" id="IPR045326">
    <property type="entry name" value="ATG17-like_dom"/>
</dbReference>
<dbReference type="PANTHER" id="PTHR13222:SF1">
    <property type="entry name" value="RB1-INDUCIBLE COILED-COIL PROTEIN 1"/>
    <property type="match status" value="1"/>
</dbReference>
<dbReference type="GO" id="GO:0000045">
    <property type="term" value="P:autophagosome assembly"/>
    <property type="evidence" value="ECO:0007669"/>
    <property type="project" value="InterPro"/>
</dbReference>
<dbReference type="InterPro" id="IPR040040">
    <property type="entry name" value="ATG11"/>
</dbReference>
<evidence type="ECO:0000313" key="9">
    <source>
        <dbReference type="Proteomes" id="UP000475862"/>
    </source>
</evidence>
<dbReference type="GO" id="GO:0061723">
    <property type="term" value="P:glycophagy"/>
    <property type="evidence" value="ECO:0007669"/>
    <property type="project" value="TreeGrafter"/>
</dbReference>
<dbReference type="CDD" id="cd17060">
    <property type="entry name" value="Ubl_RB1CC1"/>
    <property type="match status" value="1"/>
</dbReference>
<dbReference type="GO" id="GO:1990316">
    <property type="term" value="C:Atg1/ULK1 kinase complex"/>
    <property type="evidence" value="ECO:0007669"/>
    <property type="project" value="TreeGrafter"/>
</dbReference>
<dbReference type="GO" id="GO:0019901">
    <property type="term" value="F:protein kinase binding"/>
    <property type="evidence" value="ECO:0007669"/>
    <property type="project" value="TreeGrafter"/>
</dbReference>
<dbReference type="GO" id="GO:0034517">
    <property type="term" value="P:ribophagy"/>
    <property type="evidence" value="ECO:0007669"/>
    <property type="project" value="TreeGrafter"/>
</dbReference>
<gene>
    <name evidence="8" type="ORF">AGLY_014319</name>
</gene>
<keyword evidence="1" id="KW-0813">Transport</keyword>
<protein>
    <recommendedName>
        <fullName evidence="7">Ubiquitin-like domain-containing protein</fullName>
    </recommendedName>
</protein>
<keyword evidence="2" id="KW-0653">Protein transport</keyword>
<dbReference type="AlphaFoldDB" id="A0A6G0T5R1"/>
<feature type="domain" description="Ubiquitin-like" evidence="7">
    <location>
        <begin position="23"/>
        <end position="50"/>
    </location>
</feature>
<dbReference type="GO" id="GO:0034045">
    <property type="term" value="C:phagophore assembly site membrane"/>
    <property type="evidence" value="ECO:0007669"/>
    <property type="project" value="TreeGrafter"/>
</dbReference>
<dbReference type="InterPro" id="IPR029071">
    <property type="entry name" value="Ubiquitin-like_domsf"/>
</dbReference>